<dbReference type="AlphaFoldDB" id="A0A7S9E0N7"/>
<proteinExistence type="predicted"/>
<protein>
    <submittedName>
        <fullName evidence="2">DUF2066 domain-containing protein</fullName>
    </submittedName>
</protein>
<dbReference type="InterPro" id="IPR018642">
    <property type="entry name" value="DUF2066"/>
</dbReference>
<reference evidence="2 3" key="1">
    <citation type="submission" date="2020-11" db="EMBL/GenBank/DDBJ databases">
        <title>Complete genome sequence for Salinimonas sp. strain G2-b.</title>
        <authorList>
            <person name="Park S.-J."/>
        </authorList>
    </citation>
    <scope>NUCLEOTIDE SEQUENCE [LARGE SCALE GENOMIC DNA]</scope>
    <source>
        <strain evidence="2 3">G2-b</strain>
    </source>
</reference>
<evidence type="ECO:0000313" key="3">
    <source>
        <dbReference type="Proteomes" id="UP000595095"/>
    </source>
</evidence>
<name>A0A7S9E0N7_9ALTE</name>
<feature type="region of interest" description="Disordered" evidence="1">
    <location>
        <begin position="238"/>
        <end position="269"/>
    </location>
</feature>
<sequence>MHINTTVRFYAVYLRFIFLLLLSGVSINVHASSLIEVNRAAVEVTNQGPKERKRAQTEALRQVFVKMTGSPAVLSNAGVRQALGQASTYLVSYRYSQQPQRLVYEAEFARSALETVIRRENLPVWGPRRPDTLFWLASEQQSRRWILREDQPESVRHALNQASAQRGVPIALPLMDLTDNTSITVSDVWGQFAFALRSASARYNPDLILSARLSEKPEQRDNERLSTEQRLEEALAASNLAFGSEPGVDDNSAETADRQTPQAEPTAAKPVYAMPARSGEGEYALEWVLLEEGASQFGTVRADTPEKAVTQLVEHYADYLGQRFSVRFNGDNTTDNGLTISVANLDSLSHYVHAQEFLAQLSVVDSAVLVRQQGSVATFSLTLVGDRSDFFNALSFESQLRPVTDSFGQKLEGHNFYWKE</sequence>
<dbReference type="Proteomes" id="UP000595095">
    <property type="component" value="Chromosome"/>
</dbReference>
<dbReference type="EMBL" id="CP064795">
    <property type="protein sequence ID" value="QPG06880.1"/>
    <property type="molecule type" value="Genomic_DNA"/>
</dbReference>
<keyword evidence="3" id="KW-1185">Reference proteome</keyword>
<evidence type="ECO:0000313" key="2">
    <source>
        <dbReference type="EMBL" id="QPG06880.1"/>
    </source>
</evidence>
<evidence type="ECO:0000256" key="1">
    <source>
        <dbReference type="SAM" id="MobiDB-lite"/>
    </source>
</evidence>
<dbReference type="Pfam" id="PF09839">
    <property type="entry name" value="DUF2066"/>
    <property type="match status" value="1"/>
</dbReference>
<accession>A0A7S9E0N7</accession>
<dbReference type="KEGG" id="smaa:IT774_07130"/>
<dbReference type="RefSeq" id="WP_195811953.1">
    <property type="nucleotide sequence ID" value="NZ_CP064795.1"/>
</dbReference>
<organism evidence="2 3">
    <name type="scientific">Salinimonas marina</name>
    <dbReference type="NCBI Taxonomy" id="2785918"/>
    <lineage>
        <taxon>Bacteria</taxon>
        <taxon>Pseudomonadati</taxon>
        <taxon>Pseudomonadota</taxon>
        <taxon>Gammaproteobacteria</taxon>
        <taxon>Alteromonadales</taxon>
        <taxon>Alteromonadaceae</taxon>
        <taxon>Alteromonas/Salinimonas group</taxon>
        <taxon>Salinimonas</taxon>
    </lineage>
</organism>
<gene>
    <name evidence="2" type="ORF">IT774_07130</name>
</gene>